<feature type="compositionally biased region" description="Basic and acidic residues" evidence="1">
    <location>
        <begin position="1651"/>
        <end position="1664"/>
    </location>
</feature>
<evidence type="ECO:0000256" key="1">
    <source>
        <dbReference type="SAM" id="MobiDB-lite"/>
    </source>
</evidence>
<accession>A0A1M5T7A5</accession>
<evidence type="ECO:0000313" key="2">
    <source>
        <dbReference type="EMBL" id="SHH46635.1"/>
    </source>
</evidence>
<proteinExistence type="predicted"/>
<protein>
    <submittedName>
        <fullName evidence="2">Uncharacterized protein</fullName>
    </submittedName>
</protein>
<gene>
    <name evidence="2" type="ORF">SAMN05444169_7597</name>
</gene>
<dbReference type="RefSeq" id="WP_079570757.1">
    <property type="nucleotide sequence ID" value="NZ_LT670818.1"/>
</dbReference>
<name>A0A1M5T7A5_9BRAD</name>
<organism evidence="2 3">
    <name type="scientific">Bradyrhizobium erythrophlei</name>
    <dbReference type="NCBI Taxonomy" id="1437360"/>
    <lineage>
        <taxon>Bacteria</taxon>
        <taxon>Pseudomonadati</taxon>
        <taxon>Pseudomonadota</taxon>
        <taxon>Alphaproteobacteria</taxon>
        <taxon>Hyphomicrobiales</taxon>
        <taxon>Nitrobacteraceae</taxon>
        <taxon>Bradyrhizobium</taxon>
    </lineage>
</organism>
<feature type="region of interest" description="Disordered" evidence="1">
    <location>
        <begin position="1645"/>
        <end position="1664"/>
    </location>
</feature>
<evidence type="ECO:0000313" key="3">
    <source>
        <dbReference type="Proteomes" id="UP000190675"/>
    </source>
</evidence>
<dbReference type="EMBL" id="LT670818">
    <property type="protein sequence ID" value="SHH46635.1"/>
    <property type="molecule type" value="Genomic_DNA"/>
</dbReference>
<reference evidence="2 3" key="1">
    <citation type="submission" date="2016-11" db="EMBL/GenBank/DDBJ databases">
        <authorList>
            <person name="Jaros S."/>
            <person name="Januszkiewicz K."/>
            <person name="Wedrychowicz H."/>
        </authorList>
    </citation>
    <scope>NUCLEOTIDE SEQUENCE [LARGE SCALE GENOMIC DNA]</scope>
    <source>
        <strain evidence="2 3">GAS242</strain>
    </source>
</reference>
<dbReference type="Proteomes" id="UP000190675">
    <property type="component" value="Chromosome I"/>
</dbReference>
<sequence>MTYAMPDYATDEQAQGAVDLTPPAAPDPGLVDLTAKSIPSVSAPVALDRATKADYGWPAGGSPGVPQIQSALMNGDEASVRQRQYADATAEYKKNKIDLVGEANQKMWQEDPKATNDFLTGLIKAEPEYQPDTVFEHKYASAYIDQVIRKGMGSEPTATFNVGLDGHFNATMDTASVGERITTQNQIVQTKAADVDAKVEKMGMGSYLGNMAKTLLPGYQTYMMYNKEVEGISGSNRAATIQNLYTLPPNEMAKEVDRLLAGMESDPLQQQQFIHAVQHYGSDAKFLDNAFGALDVLTVGQAASATGKFAWKATTALTRAVEMSTPRKVVQSAFDAARVDPITTGRQTANPVQQAVKDAVQVVSKTTKPEDVLAANGHVNESADIQAIKILQGDTGAANVHELASQVPSLFNIDTITQNAGSLARSQAEDLAGRLRDARTTFVNVVADHPMVTRAPDEAYAVGVKEARDELTRRYPDLDRLVLDVQTADGELLPYKFNAPEYSRAGVGSVSVRLGDVDKNLFSDPRQAANHAVNVYGLDEKDPGLRIRPQGDKWFIELSKNLDETTDGFRNALINTKNTTPLSWANTILGKFRTPEDTLSELNRENRHALTHGTERIKAAFQQIAEESFKDLSKKESNSLSRVLKANQLYEDSTGKQGQFYKNVGEFENAFYQLTNERATPAQTRAYFGYVQLSDMDYVVRNLGWYRDKARLGVENFSFAHNIVNEEGAVKLTNVKPFEGKTIKDIPWDHSADAGIYVVDEQGNGSILRKNGMGDTGRADIQEKIKQGYRVIHVYAPEAKALGLDESVHFVVTKDAAATQLSWKQAPYQAGGHRVYTEGFHTKQPVIKEIQGADGVTRNNYSGDVAAFSHSTEAQAVEKSAAMDRARLALGKTDAELNNVLLEGKLPYSATRFRSLFEDSIVNGKTVPAYFAKDHPFLPTKSGQSTADRAAYGPNPFATRYSNFEDVTASPYNLSASVDKKFAGTRDAVLPKIERRGTEDNPVFQLGKSPLLDPMATLNQSLGGIIRNRMMSDHKTFAVESWAQEFGKYVDVPLAELKANPFNYIHDPVYRKDAPIASVQAARNALMNLKNLLGTEGDTSTMIRNAESSVMDFIYKHAGQEGVERVQNIPNHRFFPDWMLGAIKDPAAFMRSAAFHSTIGMFNPVQLALQAQTMVHSIAIGGVKNGSAGMIAGNMMRILGKNGSEAVLDRMASISESMSKFVPHMLNKADFIESYNAFKKSGLHLVEGEVGSLDRQLEPNMFNSSVGSFLHKGTIFFQEGERLVRYTAWNTAYKEWKAGNVGRELNNEARNEILARSNTFGANMTRASSSTWQQGVFSVPSQFWGYPMRLAEQMLGKRLTVGEKAHALATYGLMYGVPSSLSLATAVPFYDDMKTYALDKGYDVNSNYFKTLMEGIPSTMTSIATEAWTGKALDTDFASRMGVNGVSTIHDALHGNLSVLQFFTGASHSILSGIASGASPLLRSLADTVSSQPGEHPLKLGDFAEAIEGVKTLSYAAKVLGALSAGIYVSKNNLDVTNVSPTEAALLGAGLTPRRIKDANLMNQSSKEFKAAQKEYETLYDKESRYAIDAAARGDTEEAKDRMKRAHAYFVLGQFQETESARMLKKAIGNGRDAVETAHQNFLKNAPASELEARTNQEYPDMKN</sequence>